<feature type="region of interest" description="Disordered" evidence="1">
    <location>
        <begin position="1"/>
        <end position="44"/>
    </location>
</feature>
<evidence type="ECO:0000313" key="3">
    <source>
        <dbReference type="Proteomes" id="UP000298416"/>
    </source>
</evidence>
<gene>
    <name evidence="2" type="ORF">SASPL_129648</name>
</gene>
<reference evidence="2" key="1">
    <citation type="submission" date="2018-01" db="EMBL/GenBank/DDBJ databases">
        <authorList>
            <person name="Mao J.F."/>
        </authorList>
    </citation>
    <scope>NUCLEOTIDE SEQUENCE</scope>
    <source>
        <strain evidence="2">Huo1</strain>
        <tissue evidence="2">Leaf</tissue>
    </source>
</reference>
<sequence length="148" mass="17016">MTMIDYNPWGVNDGNPRSRNEPTRLGGRSKLSSRVSDKFDRTKEKTKEAAKKVKIGASTGVKWIKEFTLHNEAMPADVLVTFFGSDSRDAREKEKFAELSKSIDEGEAKNGSGNVKRELSRVRKEAHHWLPRIHEDYYGPRMHRPKHH</sequence>
<evidence type="ECO:0000313" key="2">
    <source>
        <dbReference type="EMBL" id="KAG6411565.1"/>
    </source>
</evidence>
<feature type="compositionally biased region" description="Basic and acidic residues" evidence="1">
    <location>
        <begin position="99"/>
        <end position="108"/>
    </location>
</feature>
<proteinExistence type="predicted"/>
<feature type="compositionally biased region" description="Basic and acidic residues" evidence="1">
    <location>
        <begin position="35"/>
        <end position="44"/>
    </location>
</feature>
<protein>
    <submittedName>
        <fullName evidence="2">Uncharacterized protein</fullName>
    </submittedName>
</protein>
<reference evidence="2" key="2">
    <citation type="submission" date="2020-08" db="EMBL/GenBank/DDBJ databases">
        <title>Plant Genome Project.</title>
        <authorList>
            <person name="Zhang R.-G."/>
        </authorList>
    </citation>
    <scope>NUCLEOTIDE SEQUENCE</scope>
    <source>
        <strain evidence="2">Huo1</strain>
        <tissue evidence="2">Leaf</tissue>
    </source>
</reference>
<dbReference type="Proteomes" id="UP000298416">
    <property type="component" value="Unassembled WGS sequence"/>
</dbReference>
<keyword evidence="3" id="KW-1185">Reference proteome</keyword>
<accession>A0A8X8XDH0</accession>
<dbReference type="AlphaFoldDB" id="A0A8X8XDH0"/>
<comment type="caution">
    <text evidence="2">The sequence shown here is derived from an EMBL/GenBank/DDBJ whole genome shotgun (WGS) entry which is preliminary data.</text>
</comment>
<organism evidence="2">
    <name type="scientific">Salvia splendens</name>
    <name type="common">Scarlet sage</name>
    <dbReference type="NCBI Taxonomy" id="180675"/>
    <lineage>
        <taxon>Eukaryota</taxon>
        <taxon>Viridiplantae</taxon>
        <taxon>Streptophyta</taxon>
        <taxon>Embryophyta</taxon>
        <taxon>Tracheophyta</taxon>
        <taxon>Spermatophyta</taxon>
        <taxon>Magnoliopsida</taxon>
        <taxon>eudicotyledons</taxon>
        <taxon>Gunneridae</taxon>
        <taxon>Pentapetalae</taxon>
        <taxon>asterids</taxon>
        <taxon>lamiids</taxon>
        <taxon>Lamiales</taxon>
        <taxon>Lamiaceae</taxon>
        <taxon>Nepetoideae</taxon>
        <taxon>Mentheae</taxon>
        <taxon>Salviinae</taxon>
        <taxon>Salvia</taxon>
        <taxon>Salvia subgen. Calosphace</taxon>
        <taxon>core Calosphace</taxon>
    </lineage>
</organism>
<name>A0A8X8XDH0_SALSN</name>
<dbReference type="EMBL" id="PNBA02000010">
    <property type="protein sequence ID" value="KAG6411565.1"/>
    <property type="molecule type" value="Genomic_DNA"/>
</dbReference>
<feature type="region of interest" description="Disordered" evidence="1">
    <location>
        <begin position="99"/>
        <end position="125"/>
    </location>
</feature>
<evidence type="ECO:0000256" key="1">
    <source>
        <dbReference type="SAM" id="MobiDB-lite"/>
    </source>
</evidence>